<evidence type="ECO:0000256" key="1">
    <source>
        <dbReference type="SAM" id="Phobius"/>
    </source>
</evidence>
<dbReference type="OMA" id="PVSFVFC"/>
<name>A0A078K0S7_BRANA</name>
<dbReference type="Gene3D" id="3.90.830.10">
    <property type="entry name" value="Syntaxin Binding Protein 1, Chain A, domain 2"/>
    <property type="match status" value="1"/>
</dbReference>
<accession>A0A078K0S7</accession>
<keyword evidence="1" id="KW-0812">Transmembrane</keyword>
<evidence type="ECO:0000313" key="3">
    <source>
        <dbReference type="EMBL" id="CDY71507.1"/>
    </source>
</evidence>
<keyword evidence="1" id="KW-1133">Transmembrane helix</keyword>
<dbReference type="Proteomes" id="UP001295469">
    <property type="component" value="Chromosome C06"/>
</dbReference>
<gene>
    <name evidence="3" type="primary">BnaCnng73210D</name>
    <name evidence="2" type="ORF">DARMORV10_C06P30970.1</name>
    <name evidence="3" type="ORF">GSBRNA2T00016735001</name>
</gene>
<organism evidence="3">
    <name type="scientific">Brassica napus</name>
    <name type="common">Rape</name>
    <dbReference type="NCBI Taxonomy" id="3708"/>
    <lineage>
        <taxon>Eukaryota</taxon>
        <taxon>Viridiplantae</taxon>
        <taxon>Streptophyta</taxon>
        <taxon>Embryophyta</taxon>
        <taxon>Tracheophyta</taxon>
        <taxon>Spermatophyta</taxon>
        <taxon>Magnoliopsida</taxon>
        <taxon>eudicotyledons</taxon>
        <taxon>Gunneridae</taxon>
        <taxon>Pentapetalae</taxon>
        <taxon>rosids</taxon>
        <taxon>malvids</taxon>
        <taxon>Brassicales</taxon>
        <taxon>Brassicaceae</taxon>
        <taxon>Brassiceae</taxon>
        <taxon>Brassica</taxon>
    </lineage>
</organism>
<protein>
    <submittedName>
        <fullName evidence="2">(rape) hypothetical protein</fullName>
    </submittedName>
    <submittedName>
        <fullName evidence="3">BnaCnng73210D protein</fullName>
    </submittedName>
</protein>
<evidence type="ECO:0000313" key="2">
    <source>
        <dbReference type="EMBL" id="CAF2060635.1"/>
    </source>
</evidence>
<reference evidence="2" key="3">
    <citation type="submission" date="2021-01" db="EMBL/GenBank/DDBJ databases">
        <authorList>
            <consortium name="Genoscope - CEA"/>
            <person name="William W."/>
        </authorList>
    </citation>
    <scope>NUCLEOTIDE SEQUENCE</scope>
</reference>
<keyword evidence="1" id="KW-0472">Membrane</keyword>
<reference evidence="3" key="2">
    <citation type="submission" date="2014-06" db="EMBL/GenBank/DDBJ databases">
        <authorList>
            <person name="Genoscope - CEA"/>
        </authorList>
    </citation>
    <scope>NUCLEOTIDE SEQUENCE</scope>
</reference>
<dbReference type="EMBL" id="HG994370">
    <property type="protein sequence ID" value="CAF2060635.1"/>
    <property type="molecule type" value="Genomic_DNA"/>
</dbReference>
<dbReference type="STRING" id="3708.A0A078K0S7"/>
<feature type="non-terminal residue" evidence="3">
    <location>
        <position position="1"/>
    </location>
</feature>
<dbReference type="EMBL" id="LK046141">
    <property type="protein sequence ID" value="CDY71507.1"/>
    <property type="molecule type" value="Genomic_DNA"/>
</dbReference>
<reference evidence="3" key="1">
    <citation type="journal article" date="2014" name="Science">
        <title>Plant genetics. Early allopolyploid evolution in the post-Neolithic Brassica napus oilseed genome.</title>
        <authorList>
            <person name="Chalhoub B."/>
            <person name="Denoeud F."/>
            <person name="Liu S."/>
            <person name="Parkin I.A."/>
            <person name="Tang H."/>
            <person name="Wang X."/>
            <person name="Chiquet J."/>
            <person name="Belcram H."/>
            <person name="Tong C."/>
            <person name="Samans B."/>
            <person name="Correa M."/>
            <person name="Da Silva C."/>
            <person name="Just J."/>
            <person name="Falentin C."/>
            <person name="Koh C.S."/>
            <person name="Le Clainche I."/>
            <person name="Bernard M."/>
            <person name="Bento P."/>
            <person name="Noel B."/>
            <person name="Labadie K."/>
            <person name="Alberti A."/>
            <person name="Charles M."/>
            <person name="Arnaud D."/>
            <person name="Guo H."/>
            <person name="Daviaud C."/>
            <person name="Alamery S."/>
            <person name="Jabbari K."/>
            <person name="Zhao M."/>
            <person name="Edger P.P."/>
            <person name="Chelaifa H."/>
            <person name="Tack D."/>
            <person name="Lassalle G."/>
            <person name="Mestiri I."/>
            <person name="Schnel N."/>
            <person name="Le Paslier M.C."/>
            <person name="Fan G."/>
            <person name="Renault V."/>
            <person name="Bayer P.E."/>
            <person name="Golicz A.A."/>
            <person name="Manoli S."/>
            <person name="Lee T.H."/>
            <person name="Thi V.H."/>
            <person name="Chalabi S."/>
            <person name="Hu Q."/>
            <person name="Fan C."/>
            <person name="Tollenaere R."/>
            <person name="Lu Y."/>
            <person name="Battail C."/>
            <person name="Shen J."/>
            <person name="Sidebottom C.H."/>
            <person name="Wang X."/>
            <person name="Canaguier A."/>
            <person name="Chauveau A."/>
            <person name="Berard A."/>
            <person name="Deniot G."/>
            <person name="Guan M."/>
            <person name="Liu Z."/>
            <person name="Sun F."/>
            <person name="Lim Y.P."/>
            <person name="Lyons E."/>
            <person name="Town C.D."/>
            <person name="Bancroft I."/>
            <person name="Wang X."/>
            <person name="Meng J."/>
            <person name="Ma J."/>
            <person name="Pires J.C."/>
            <person name="King G.J."/>
            <person name="Brunel D."/>
            <person name="Delourme R."/>
            <person name="Renard M."/>
            <person name="Aury J.M."/>
            <person name="Adams K.L."/>
            <person name="Batley J."/>
            <person name="Snowdon R.J."/>
            <person name="Tost J."/>
            <person name="Edwards D."/>
            <person name="Zhou Y."/>
            <person name="Hua W."/>
            <person name="Sharpe A.G."/>
            <person name="Paterson A.H."/>
            <person name="Guan C."/>
            <person name="Wincker P."/>
        </authorList>
    </citation>
    <scope>NUCLEOTIDE SEQUENCE [LARGE SCALE GENOMIC DNA]</scope>
</reference>
<dbReference type="SUPFAM" id="SSF56815">
    <property type="entry name" value="Sec1/munc18-like (SM) proteins"/>
    <property type="match status" value="1"/>
</dbReference>
<dbReference type="InterPro" id="IPR043127">
    <property type="entry name" value="Sec-1-like_dom3a"/>
</dbReference>
<sequence>LSDVLDLKTFYAETGFQVPIVGFMCSSIGAYIVVKVLKLKPPVSFVFCINIVLVAGDWRKYLDWRIWASLVTDHSMSGSSKKVGYLRHEEVLLILGSETVKSDNHEAYDRFNLRPTSENIQKLRYQLANPRFGEHHLFSPICWKDTQISTRLYSNLLIRTSVFMLQEFYADFVAGDPYHFTLNMPSTHLYMLPAVVDPSGPLILQKRIAHETAAMVHELIGLQDNKVDLRFIGSLPKDQQVEVVLLSEQDSFFKSNMYLGILGMNDFQKVAKSNQNIHTVGKNMASLAPAKTFSFWC</sequence>
<dbReference type="Gramene" id="CDY71507">
    <property type="protein sequence ID" value="CDY71507"/>
    <property type="gene ID" value="GSBRNA2T00016735001"/>
</dbReference>
<proteinExistence type="predicted"/>
<dbReference type="PaxDb" id="3708-A0A078K0S7"/>
<dbReference type="InterPro" id="IPR036045">
    <property type="entry name" value="Sec1-like_sf"/>
</dbReference>
<dbReference type="AlphaFoldDB" id="A0A078K0S7"/>
<feature type="transmembrane region" description="Helical" evidence="1">
    <location>
        <begin position="16"/>
        <end position="34"/>
    </location>
</feature>